<dbReference type="InterPro" id="IPR024064">
    <property type="entry name" value="FdhE-like_sf"/>
</dbReference>
<keyword evidence="2" id="KW-1185">Reference proteome</keyword>
<proteinExistence type="predicted"/>
<evidence type="ECO:0000313" key="2">
    <source>
        <dbReference type="Proteomes" id="UP000027195"/>
    </source>
</evidence>
<gene>
    <name evidence="1" type="ORF">BOTBODRAFT_36865</name>
</gene>
<dbReference type="InParanoid" id="A0A067MCK8"/>
<sequence length="138" mass="15635">MRKDLQNALYADFPQLYREHKLSMDKSSMPWGICTGDGWEPLIRRLSEKITAIIEQLKASGDEDWEKIAASGVKEKYAELRFHMRLATEEIQEAIDEAKEESQRTCETCGAAGSIRDIGGWYTCVCNLCNAEHEASTD</sequence>
<name>A0A067MCK8_BOTB1</name>
<reference evidence="2" key="1">
    <citation type="journal article" date="2014" name="Proc. Natl. Acad. Sci. U.S.A.">
        <title>Extensive sampling of basidiomycete genomes demonstrates inadequacy of the white-rot/brown-rot paradigm for wood decay fungi.</title>
        <authorList>
            <person name="Riley R."/>
            <person name="Salamov A.A."/>
            <person name="Brown D.W."/>
            <person name="Nagy L.G."/>
            <person name="Floudas D."/>
            <person name="Held B.W."/>
            <person name="Levasseur A."/>
            <person name="Lombard V."/>
            <person name="Morin E."/>
            <person name="Otillar R."/>
            <person name="Lindquist E.A."/>
            <person name="Sun H."/>
            <person name="LaButti K.M."/>
            <person name="Schmutz J."/>
            <person name="Jabbour D."/>
            <person name="Luo H."/>
            <person name="Baker S.E."/>
            <person name="Pisabarro A.G."/>
            <person name="Walton J.D."/>
            <person name="Blanchette R.A."/>
            <person name="Henrissat B."/>
            <person name="Martin F."/>
            <person name="Cullen D."/>
            <person name="Hibbett D.S."/>
            <person name="Grigoriev I.V."/>
        </authorList>
    </citation>
    <scope>NUCLEOTIDE SEQUENCE [LARGE SCALE GENOMIC DNA]</scope>
    <source>
        <strain evidence="2">FD-172 SS1</strain>
    </source>
</reference>
<protein>
    <submittedName>
        <fullName evidence="1">Uncharacterized protein</fullName>
    </submittedName>
</protein>
<dbReference type="HOGENOM" id="CLU_128727_0_0_1"/>
<accession>A0A067MCK8</accession>
<evidence type="ECO:0000313" key="1">
    <source>
        <dbReference type="EMBL" id="KDQ09627.1"/>
    </source>
</evidence>
<dbReference type="Proteomes" id="UP000027195">
    <property type="component" value="Unassembled WGS sequence"/>
</dbReference>
<dbReference type="SUPFAM" id="SSF144020">
    <property type="entry name" value="FdhE-like"/>
    <property type="match status" value="1"/>
</dbReference>
<organism evidence="1 2">
    <name type="scientific">Botryobasidium botryosum (strain FD-172 SS1)</name>
    <dbReference type="NCBI Taxonomy" id="930990"/>
    <lineage>
        <taxon>Eukaryota</taxon>
        <taxon>Fungi</taxon>
        <taxon>Dikarya</taxon>
        <taxon>Basidiomycota</taxon>
        <taxon>Agaricomycotina</taxon>
        <taxon>Agaricomycetes</taxon>
        <taxon>Cantharellales</taxon>
        <taxon>Botryobasidiaceae</taxon>
        <taxon>Botryobasidium</taxon>
    </lineage>
</organism>
<dbReference type="AlphaFoldDB" id="A0A067MCK8"/>
<dbReference type="EMBL" id="KL198076">
    <property type="protein sequence ID" value="KDQ09627.1"/>
    <property type="molecule type" value="Genomic_DNA"/>
</dbReference>
<dbReference type="OrthoDB" id="3795764at2759"/>